<protein>
    <submittedName>
        <fullName evidence="3">Uncharacterized protein</fullName>
    </submittedName>
</protein>
<evidence type="ECO:0000313" key="4">
    <source>
        <dbReference type="Proteomes" id="UP000494165"/>
    </source>
</evidence>
<dbReference type="EMBL" id="CADEPI010000339">
    <property type="protein sequence ID" value="CAB3384169.1"/>
    <property type="molecule type" value="Genomic_DNA"/>
</dbReference>
<feature type="compositionally biased region" description="Basic and acidic residues" evidence="1">
    <location>
        <begin position="83"/>
        <end position="93"/>
    </location>
</feature>
<accession>A0A8S1E896</accession>
<dbReference type="AlphaFoldDB" id="A0A8S1E896"/>
<gene>
    <name evidence="3" type="ORF">CLODIP_2_CD10266</name>
    <name evidence="2" type="ORF">CLODIP_2_CD11176</name>
</gene>
<organism evidence="3 4">
    <name type="scientific">Cloeon dipterum</name>
    <dbReference type="NCBI Taxonomy" id="197152"/>
    <lineage>
        <taxon>Eukaryota</taxon>
        <taxon>Metazoa</taxon>
        <taxon>Ecdysozoa</taxon>
        <taxon>Arthropoda</taxon>
        <taxon>Hexapoda</taxon>
        <taxon>Insecta</taxon>
        <taxon>Pterygota</taxon>
        <taxon>Palaeoptera</taxon>
        <taxon>Ephemeroptera</taxon>
        <taxon>Pisciforma</taxon>
        <taxon>Baetidae</taxon>
        <taxon>Cloeon</taxon>
    </lineage>
</organism>
<dbReference type="EMBL" id="CADEPI010001036">
    <property type="protein sequence ID" value="CAB3388961.1"/>
    <property type="molecule type" value="Genomic_DNA"/>
</dbReference>
<dbReference type="Proteomes" id="UP000494165">
    <property type="component" value="Unassembled WGS sequence"/>
</dbReference>
<sequence>MRSQGAEGWWSRSQGTEVGVVGAKALKVGGGGAKTLKGRSVTGLAEWTARRWHVAAREVSAGGDAEELRAEQEGGGPKFRPRKMGDDAVRCSR</sequence>
<proteinExistence type="predicted"/>
<feature type="region of interest" description="Disordered" evidence="1">
    <location>
        <begin position="60"/>
        <end position="93"/>
    </location>
</feature>
<keyword evidence="4" id="KW-1185">Reference proteome</keyword>
<comment type="caution">
    <text evidence="3">The sequence shown here is derived from an EMBL/GenBank/DDBJ whole genome shotgun (WGS) entry which is preliminary data.</text>
</comment>
<evidence type="ECO:0000313" key="3">
    <source>
        <dbReference type="EMBL" id="CAB3388961.1"/>
    </source>
</evidence>
<evidence type="ECO:0000256" key="1">
    <source>
        <dbReference type="SAM" id="MobiDB-lite"/>
    </source>
</evidence>
<evidence type="ECO:0000313" key="2">
    <source>
        <dbReference type="EMBL" id="CAB3384169.1"/>
    </source>
</evidence>
<reference evidence="3 4" key="1">
    <citation type="submission" date="2020-04" db="EMBL/GenBank/DDBJ databases">
        <authorList>
            <person name="Alioto T."/>
            <person name="Alioto T."/>
            <person name="Gomez Garrido J."/>
        </authorList>
    </citation>
    <scope>NUCLEOTIDE SEQUENCE [LARGE SCALE GENOMIC DNA]</scope>
</reference>
<name>A0A8S1E896_9INSE</name>